<dbReference type="HAMAP" id="MF_00175">
    <property type="entry name" value="ClpX"/>
    <property type="match status" value="1"/>
</dbReference>
<feature type="binding site" evidence="6 7">
    <location>
        <position position="37"/>
    </location>
    <ligand>
        <name>Zn(2+)</name>
        <dbReference type="ChEBI" id="CHEBI:29105"/>
    </ligand>
</feature>
<dbReference type="InterPro" id="IPR004487">
    <property type="entry name" value="Clp_protease_ATP-bd_su_ClpX"/>
</dbReference>
<dbReference type="Proteomes" id="UP000808349">
    <property type="component" value="Unassembled WGS sequence"/>
</dbReference>
<gene>
    <name evidence="6 9" type="primary">clpX</name>
    <name evidence="9" type="ORF">IPO85_12665</name>
</gene>
<dbReference type="PROSITE" id="PS51902">
    <property type="entry name" value="CLPX_ZB"/>
    <property type="match status" value="1"/>
</dbReference>
<dbReference type="InterPro" id="IPR019489">
    <property type="entry name" value="Clp_ATPase_C"/>
</dbReference>
<dbReference type="InterPro" id="IPR010603">
    <property type="entry name" value="Znf_CppX_C4"/>
</dbReference>
<dbReference type="GO" id="GO:0016887">
    <property type="term" value="F:ATP hydrolysis activity"/>
    <property type="evidence" value="ECO:0007669"/>
    <property type="project" value="InterPro"/>
</dbReference>
<dbReference type="InterPro" id="IPR050052">
    <property type="entry name" value="ATP-dep_Clp_protease_ClpX"/>
</dbReference>
<comment type="subunit">
    <text evidence="6">Component of the ClpX-ClpP complex. Forms a hexameric ring that, in the presence of ATP, binds to fourteen ClpP subunits assembled into a disk-like structure with a central cavity, resembling the structure of eukaryotic proteasomes.</text>
</comment>
<dbReference type="SUPFAM" id="SSF57716">
    <property type="entry name" value="Glucocorticoid receptor-like (DNA-binding domain)"/>
    <property type="match status" value="1"/>
</dbReference>
<evidence type="ECO:0000259" key="8">
    <source>
        <dbReference type="PROSITE" id="PS51902"/>
    </source>
</evidence>
<evidence type="ECO:0000256" key="3">
    <source>
        <dbReference type="ARBA" id="ARBA00022833"/>
    </source>
</evidence>
<dbReference type="GO" id="GO:0005524">
    <property type="term" value="F:ATP binding"/>
    <property type="evidence" value="ECO:0007669"/>
    <property type="project" value="UniProtKB-UniRule"/>
</dbReference>
<feature type="binding site" evidence="6 7">
    <location>
        <position position="34"/>
    </location>
    <ligand>
        <name>Zn(2+)</name>
        <dbReference type="ChEBI" id="CHEBI:29105"/>
    </ligand>
</feature>
<dbReference type="InterPro" id="IPR038366">
    <property type="entry name" value="Znf_CppX_C4_sf"/>
</dbReference>
<dbReference type="GO" id="GO:0008270">
    <property type="term" value="F:zinc ion binding"/>
    <property type="evidence" value="ECO:0007669"/>
    <property type="project" value="UniProtKB-UniRule"/>
</dbReference>
<keyword evidence="1 6" id="KW-0479">Metal-binding</keyword>
<evidence type="ECO:0000256" key="7">
    <source>
        <dbReference type="PROSITE-ProRule" id="PRU01250"/>
    </source>
</evidence>
<sequence length="410" mass="45556">MSKSNKTADDSCSFCGRTRKEVLVLVQGEDVAICEGCTLQANKIVEEELGGSKIKSPKKKKTPFNKSMTPRKINEFLDHYVIGQDEAKKTLSVAVYNHYKRLSETSINEVEIEKSNVLFIGPTGSGKTLMAKTLAKFLEVPFAIVDATSFTEAGYVGEDVEGMLSRLLQSCNYDIESAERGIIYIDEMDKISRKSENPSITRDVSGEGVQQALLKILEGADINVPPAGGRKHPEQQFLKVNTQNILFICGGAFDGLEKIIARRLNTNVIGFKQDHLSTEQKVNLLSKVNHHDLKKFGIIPELLGRLPVLAYLEELDLDAYVDILTKPKNAILKQYAKLLSIDGIDLEFTKDALDKIASIALESKLGARGLRTICESILKDAMFDLPSHPNQKKLLIDVDFIEHQMKRQAS</sequence>
<evidence type="ECO:0000256" key="4">
    <source>
        <dbReference type="ARBA" id="ARBA00022840"/>
    </source>
</evidence>
<evidence type="ECO:0000256" key="2">
    <source>
        <dbReference type="ARBA" id="ARBA00022741"/>
    </source>
</evidence>
<proteinExistence type="inferred from homology"/>
<comment type="similarity">
    <text evidence="6 7">Belongs to the ClpX chaperone family.</text>
</comment>
<evidence type="ECO:0000256" key="5">
    <source>
        <dbReference type="ARBA" id="ARBA00023186"/>
    </source>
</evidence>
<dbReference type="CDD" id="cd19497">
    <property type="entry name" value="RecA-like_ClpX"/>
    <property type="match status" value="1"/>
</dbReference>
<keyword evidence="4 6" id="KW-0067">ATP-binding</keyword>
<dbReference type="SUPFAM" id="SSF52540">
    <property type="entry name" value="P-loop containing nucleoside triphosphate hydrolases"/>
    <property type="match status" value="1"/>
</dbReference>
<dbReference type="FunFam" id="3.40.50.300:FF:000005">
    <property type="entry name" value="ATP-dependent Clp protease ATP-binding subunit ClpX"/>
    <property type="match status" value="1"/>
</dbReference>
<dbReference type="Gene3D" id="1.10.8.60">
    <property type="match status" value="1"/>
</dbReference>
<organism evidence="9 10">
    <name type="scientific">Candidatus Defluviibacterium haderslevense</name>
    <dbReference type="NCBI Taxonomy" id="2981993"/>
    <lineage>
        <taxon>Bacteria</taxon>
        <taxon>Pseudomonadati</taxon>
        <taxon>Bacteroidota</taxon>
        <taxon>Saprospiria</taxon>
        <taxon>Saprospirales</taxon>
        <taxon>Saprospiraceae</taxon>
        <taxon>Candidatus Defluviibacterium</taxon>
    </lineage>
</organism>
<dbReference type="GO" id="GO:0008233">
    <property type="term" value="F:peptidase activity"/>
    <property type="evidence" value="ECO:0007669"/>
    <property type="project" value="UniProtKB-KW"/>
</dbReference>
<dbReference type="Gene3D" id="6.20.220.10">
    <property type="entry name" value="ClpX chaperone, C4-type zinc finger domain"/>
    <property type="match status" value="1"/>
</dbReference>
<feature type="binding site" evidence="6 7">
    <location>
        <position position="12"/>
    </location>
    <ligand>
        <name>Zn(2+)</name>
        <dbReference type="ChEBI" id="CHEBI:29105"/>
    </ligand>
</feature>
<keyword evidence="2 6" id="KW-0547">Nucleotide-binding</keyword>
<dbReference type="EMBL" id="JADKFW010000010">
    <property type="protein sequence ID" value="MBK9718335.1"/>
    <property type="molecule type" value="Genomic_DNA"/>
</dbReference>
<dbReference type="GO" id="GO:0140662">
    <property type="term" value="F:ATP-dependent protein folding chaperone"/>
    <property type="evidence" value="ECO:0007669"/>
    <property type="project" value="InterPro"/>
</dbReference>
<dbReference type="SMART" id="SM00994">
    <property type="entry name" value="zf-C4_ClpX"/>
    <property type="match status" value="1"/>
</dbReference>
<dbReference type="NCBIfam" id="TIGR00382">
    <property type="entry name" value="clpX"/>
    <property type="match status" value="1"/>
</dbReference>
<dbReference type="PANTHER" id="PTHR48102:SF7">
    <property type="entry name" value="ATP-DEPENDENT CLP PROTEASE ATP-BINDING SUBUNIT CLPX-LIKE, MITOCHONDRIAL"/>
    <property type="match status" value="1"/>
</dbReference>
<dbReference type="GO" id="GO:0051301">
    <property type="term" value="P:cell division"/>
    <property type="evidence" value="ECO:0007669"/>
    <property type="project" value="TreeGrafter"/>
</dbReference>
<dbReference type="GO" id="GO:0009376">
    <property type="term" value="C:HslUV protease complex"/>
    <property type="evidence" value="ECO:0007669"/>
    <property type="project" value="TreeGrafter"/>
</dbReference>
<dbReference type="GO" id="GO:0051603">
    <property type="term" value="P:proteolysis involved in protein catabolic process"/>
    <property type="evidence" value="ECO:0007669"/>
    <property type="project" value="TreeGrafter"/>
</dbReference>
<accession>A0A9D7S9B5</accession>
<comment type="caution">
    <text evidence="9">The sequence shown here is derived from an EMBL/GenBank/DDBJ whole genome shotgun (WGS) entry which is preliminary data.</text>
</comment>
<dbReference type="FunFam" id="1.10.8.60:FF:000002">
    <property type="entry name" value="ATP-dependent Clp protease ATP-binding subunit ClpX"/>
    <property type="match status" value="1"/>
</dbReference>
<keyword evidence="3 6" id="KW-0862">Zinc</keyword>
<dbReference type="InterPro" id="IPR027417">
    <property type="entry name" value="P-loop_NTPase"/>
</dbReference>
<feature type="binding site" evidence="6 7">
    <location>
        <position position="15"/>
    </location>
    <ligand>
        <name>Zn(2+)</name>
        <dbReference type="ChEBI" id="CHEBI:29105"/>
    </ligand>
</feature>
<dbReference type="InterPro" id="IPR003959">
    <property type="entry name" value="ATPase_AAA_core"/>
</dbReference>
<dbReference type="Pfam" id="PF07724">
    <property type="entry name" value="AAA_2"/>
    <property type="match status" value="1"/>
</dbReference>
<dbReference type="SMART" id="SM01086">
    <property type="entry name" value="ClpB_D2-small"/>
    <property type="match status" value="1"/>
</dbReference>
<dbReference type="InterPro" id="IPR059188">
    <property type="entry name" value="Znf_CLPX-like"/>
</dbReference>
<keyword evidence="9" id="KW-0645">Protease</keyword>
<evidence type="ECO:0000256" key="6">
    <source>
        <dbReference type="HAMAP-Rule" id="MF_00175"/>
    </source>
</evidence>
<dbReference type="GO" id="GO:0046983">
    <property type="term" value="F:protein dimerization activity"/>
    <property type="evidence" value="ECO:0007669"/>
    <property type="project" value="UniProtKB-UniRule"/>
</dbReference>
<dbReference type="Pfam" id="PF10431">
    <property type="entry name" value="ClpB_D2-small"/>
    <property type="match status" value="1"/>
</dbReference>
<keyword evidence="5 6" id="KW-0143">Chaperone</keyword>
<dbReference type="InterPro" id="IPR046425">
    <property type="entry name" value="ClpX_bact"/>
</dbReference>
<dbReference type="InterPro" id="IPR003593">
    <property type="entry name" value="AAA+_ATPase"/>
</dbReference>
<feature type="domain" description="ClpX-type ZB" evidence="8">
    <location>
        <begin position="1"/>
        <end position="53"/>
    </location>
</feature>
<feature type="binding site" evidence="6">
    <location>
        <begin position="122"/>
        <end position="129"/>
    </location>
    <ligand>
        <name>ATP</name>
        <dbReference type="ChEBI" id="CHEBI:30616"/>
    </ligand>
</feature>
<evidence type="ECO:0000256" key="1">
    <source>
        <dbReference type="ARBA" id="ARBA00022723"/>
    </source>
</evidence>
<evidence type="ECO:0000313" key="9">
    <source>
        <dbReference type="EMBL" id="MBK9718335.1"/>
    </source>
</evidence>
<dbReference type="PANTHER" id="PTHR48102">
    <property type="entry name" value="ATP-DEPENDENT CLP PROTEASE ATP-BINDING SUBUNIT CLPX-LIKE, MITOCHONDRIAL-RELATED"/>
    <property type="match status" value="1"/>
</dbReference>
<dbReference type="NCBIfam" id="NF003745">
    <property type="entry name" value="PRK05342.1"/>
    <property type="match status" value="1"/>
</dbReference>
<name>A0A9D7S9B5_9BACT</name>
<dbReference type="Pfam" id="PF06689">
    <property type="entry name" value="zf-C4_ClpX"/>
    <property type="match status" value="1"/>
</dbReference>
<evidence type="ECO:0000313" key="10">
    <source>
        <dbReference type="Proteomes" id="UP000808349"/>
    </source>
</evidence>
<reference evidence="9 10" key="1">
    <citation type="submission" date="2020-10" db="EMBL/GenBank/DDBJ databases">
        <title>Connecting structure to function with the recovery of over 1000 high-quality activated sludge metagenome-assembled genomes encoding full-length rRNA genes using long-read sequencing.</title>
        <authorList>
            <person name="Singleton C.M."/>
            <person name="Petriglieri F."/>
            <person name="Kristensen J.M."/>
            <person name="Kirkegaard R.H."/>
            <person name="Michaelsen T.Y."/>
            <person name="Andersen M.H."/>
            <person name="Karst S.M."/>
            <person name="Dueholm M.S."/>
            <person name="Nielsen P.H."/>
            <person name="Albertsen M."/>
        </authorList>
    </citation>
    <scope>NUCLEOTIDE SEQUENCE [LARGE SCALE GENOMIC DNA]</scope>
    <source>
        <strain evidence="9">Ribe_18-Q3-R11-54_BAT3C.373</strain>
    </source>
</reference>
<keyword evidence="9" id="KW-0378">Hydrolase</keyword>
<dbReference type="AlphaFoldDB" id="A0A9D7S9B5"/>
<comment type="function">
    <text evidence="6">ATP-dependent specificity component of the Clp protease. It directs the protease to specific substrates. Can perform chaperone functions in the absence of ClpP.</text>
</comment>
<protein>
    <recommendedName>
        <fullName evidence="6">ATP-dependent Clp protease ATP-binding subunit ClpX</fullName>
    </recommendedName>
</protein>
<dbReference type="Gene3D" id="3.40.50.300">
    <property type="entry name" value="P-loop containing nucleotide triphosphate hydrolases"/>
    <property type="match status" value="1"/>
</dbReference>
<dbReference type="GO" id="GO:0051082">
    <property type="term" value="F:unfolded protein binding"/>
    <property type="evidence" value="ECO:0007669"/>
    <property type="project" value="UniProtKB-UniRule"/>
</dbReference>
<dbReference type="SMART" id="SM00382">
    <property type="entry name" value="AAA"/>
    <property type="match status" value="1"/>
</dbReference>